<dbReference type="Gene3D" id="2.30.31.70">
    <property type="match status" value="1"/>
</dbReference>
<dbReference type="eggNOG" id="COG4443">
    <property type="taxonomic scope" value="Bacteria"/>
</dbReference>
<proteinExistence type="predicted"/>
<dbReference type="GO" id="GO:0006355">
    <property type="term" value="P:regulation of DNA-templated transcription"/>
    <property type="evidence" value="ECO:0007669"/>
    <property type="project" value="InterPro"/>
</dbReference>
<gene>
    <name evidence="2" type="ORF">HMPREF0391_11441</name>
</gene>
<dbReference type="AlphaFoldDB" id="D6SAG9"/>
<accession>D6SAG9</accession>
<feature type="domain" description="Transcriptional coactivator p15 (PC4) C-terminal" evidence="1">
    <location>
        <begin position="24"/>
        <end position="69"/>
    </location>
</feature>
<dbReference type="Pfam" id="PF02229">
    <property type="entry name" value="PC4"/>
    <property type="match status" value="1"/>
</dbReference>
<dbReference type="EMBL" id="ACHM02000003">
    <property type="protein sequence ID" value="EFH92469.1"/>
    <property type="molecule type" value="Genomic_DNA"/>
</dbReference>
<comment type="caution">
    <text evidence="2">The sequence shown here is derived from an EMBL/GenBank/DDBJ whole genome shotgun (WGS) entry which is preliminary data.</text>
</comment>
<dbReference type="GO" id="GO:0003677">
    <property type="term" value="F:DNA binding"/>
    <property type="evidence" value="ECO:0007669"/>
    <property type="project" value="InterPro"/>
</dbReference>
<name>D6SAG9_FINMA</name>
<sequence length="83" mass="9881">MEVIMADLKFEIVERIGVLSTKANNWNKELNIVKWSDYDAKYDIREWNPDHTRMSKGLTFTEEELRVLHALIEDELKQLDSEK</sequence>
<dbReference type="HOGENOM" id="CLU_180137_1_0_9"/>
<protein>
    <recommendedName>
        <fullName evidence="1">Transcriptional coactivator p15 (PC4) C-terminal domain-containing protein</fullName>
    </recommendedName>
</protein>
<evidence type="ECO:0000259" key="1">
    <source>
        <dbReference type="Pfam" id="PF02229"/>
    </source>
</evidence>
<dbReference type="InterPro" id="IPR003173">
    <property type="entry name" value="PC4_C"/>
</dbReference>
<reference evidence="2" key="1">
    <citation type="submission" date="2010-05" db="EMBL/GenBank/DDBJ databases">
        <authorList>
            <person name="Muzny D."/>
            <person name="Qin X."/>
            <person name="Buhay C."/>
            <person name="Dugan-Rocha S."/>
            <person name="Ding Y."/>
            <person name="Chen G."/>
            <person name="Hawes A."/>
            <person name="Holder M."/>
            <person name="Jhangiani S."/>
            <person name="Johnson A."/>
            <person name="Khan Z."/>
            <person name="Li Z."/>
            <person name="Liu W."/>
            <person name="Liu X."/>
            <person name="Perez L."/>
            <person name="Shen H."/>
            <person name="Wang Q."/>
            <person name="Watt J."/>
            <person name="Xi L."/>
            <person name="Xin Y."/>
            <person name="Zhou J."/>
            <person name="Deng J."/>
            <person name="Jiang H."/>
            <person name="Liu Y."/>
            <person name="Qu J."/>
            <person name="Song X.-Z."/>
            <person name="Zhang L."/>
            <person name="Villasana D."/>
            <person name="Johnson A."/>
            <person name="Liu J."/>
            <person name="Liyanage D."/>
            <person name="Lorensuhewa L."/>
            <person name="Robinson T."/>
            <person name="Song A."/>
            <person name="Song B.-B."/>
            <person name="Dinh H."/>
            <person name="Thornton R."/>
            <person name="Coyle M."/>
            <person name="Francisco L."/>
            <person name="Jackson L."/>
            <person name="Javaid M."/>
            <person name="Korchina V."/>
            <person name="Kovar C."/>
            <person name="Mata R."/>
            <person name="Mathew T."/>
            <person name="Ngo R."/>
            <person name="Nguyen L."/>
            <person name="Nguyen N."/>
            <person name="Okwuonu G."/>
            <person name="Ongeri F."/>
            <person name="Pham C."/>
            <person name="Simmons D."/>
            <person name="Wilczek-Boney K."/>
            <person name="Hale W."/>
            <person name="Jakkamsetti A."/>
            <person name="Pham P."/>
            <person name="Ruth R."/>
            <person name="San Lucas F."/>
            <person name="Warren J."/>
            <person name="Zhang J."/>
            <person name="Zhao Z."/>
            <person name="Zhou C."/>
            <person name="Zhu D."/>
            <person name="Lee S."/>
            <person name="Bess C."/>
            <person name="Blankenburg K."/>
            <person name="Forbes L."/>
            <person name="Fu Q."/>
            <person name="Gubbala S."/>
            <person name="Hirani K."/>
            <person name="Jayaseelan J.C."/>
            <person name="Lara F."/>
            <person name="Munidasa M."/>
            <person name="Palculict T."/>
            <person name="Patil S."/>
            <person name="Pu L.-L."/>
            <person name="Saada N."/>
            <person name="Tang L."/>
            <person name="Weissenberger G."/>
            <person name="Zhu Y."/>
            <person name="Hemphill L."/>
            <person name="Shang Y."/>
            <person name="Youmans B."/>
            <person name="Ayvaz T."/>
            <person name="Ross M."/>
            <person name="Santibanez J."/>
            <person name="Aqrawi P."/>
            <person name="Gross S."/>
            <person name="Joshi V."/>
            <person name="Fowler G."/>
            <person name="Nazareth L."/>
            <person name="Reid J."/>
            <person name="Worley K."/>
            <person name="Petrosino J."/>
            <person name="Highlander S."/>
            <person name="Gibbs R."/>
        </authorList>
    </citation>
    <scope>NUCLEOTIDE SEQUENCE [LARGE SCALE GENOMIC DNA]</scope>
    <source>
        <strain evidence="2">ATCC 53516</strain>
    </source>
</reference>
<dbReference type="Proteomes" id="UP000004063">
    <property type="component" value="Chromosome"/>
</dbReference>
<evidence type="ECO:0000313" key="2">
    <source>
        <dbReference type="EMBL" id="EFH92469.1"/>
    </source>
</evidence>
<dbReference type="InterPro" id="IPR017154">
    <property type="entry name" value="PC4-like"/>
</dbReference>
<organism evidence="2">
    <name type="scientific">Finegoldia magna ATCC 53516</name>
    <dbReference type="NCBI Taxonomy" id="525282"/>
    <lineage>
        <taxon>Bacteria</taxon>
        <taxon>Bacillati</taxon>
        <taxon>Bacillota</taxon>
        <taxon>Tissierellia</taxon>
        <taxon>Tissierellales</taxon>
        <taxon>Peptoniphilaceae</taxon>
        <taxon>Finegoldia</taxon>
    </lineage>
</organism>
<dbReference type="PIRSF" id="PIRSF037246">
    <property type="entry name" value="UCP037246"/>
    <property type="match status" value="1"/>
</dbReference>
<dbReference type="STRING" id="525282.HMPREF0391_11441"/>